<dbReference type="GO" id="GO:0005200">
    <property type="term" value="F:structural constituent of cytoskeleton"/>
    <property type="evidence" value="ECO:0007669"/>
    <property type="project" value="TreeGrafter"/>
</dbReference>
<feature type="domain" description="LTD" evidence="7">
    <location>
        <begin position="201"/>
        <end position="306"/>
    </location>
</feature>
<feature type="domain" description="IF rod" evidence="8">
    <location>
        <begin position="30"/>
        <end position="306"/>
    </location>
</feature>
<dbReference type="PROSITE" id="PS51842">
    <property type="entry name" value="IF_ROD_2"/>
    <property type="match status" value="1"/>
</dbReference>
<dbReference type="SUPFAM" id="SSF64593">
    <property type="entry name" value="Intermediate filament protein, coiled coil region"/>
    <property type="match status" value="1"/>
</dbReference>
<evidence type="ECO:0000259" key="7">
    <source>
        <dbReference type="PROSITE" id="PS51841"/>
    </source>
</evidence>
<dbReference type="EMBL" id="CAJOBH010004648">
    <property type="protein sequence ID" value="CAF3997689.1"/>
    <property type="molecule type" value="Genomic_DNA"/>
</dbReference>
<dbReference type="GO" id="GO:0007097">
    <property type="term" value="P:nuclear migration"/>
    <property type="evidence" value="ECO:0007669"/>
    <property type="project" value="TreeGrafter"/>
</dbReference>
<dbReference type="GO" id="GO:0006998">
    <property type="term" value="P:nuclear envelope organization"/>
    <property type="evidence" value="ECO:0007669"/>
    <property type="project" value="TreeGrafter"/>
</dbReference>
<dbReference type="GO" id="GO:0090435">
    <property type="term" value="P:protein localization to nuclear envelope"/>
    <property type="evidence" value="ECO:0007669"/>
    <property type="project" value="TreeGrafter"/>
</dbReference>
<evidence type="ECO:0000256" key="2">
    <source>
        <dbReference type="ARBA" id="ARBA00022754"/>
    </source>
</evidence>
<reference evidence="9" key="1">
    <citation type="submission" date="2021-02" db="EMBL/GenBank/DDBJ databases">
        <authorList>
            <person name="Nowell W R."/>
        </authorList>
    </citation>
    <scope>NUCLEOTIDE SEQUENCE</scope>
</reference>
<accession>A0A8S2NAZ0</accession>
<dbReference type="InterPro" id="IPR039008">
    <property type="entry name" value="IF_rod_dom"/>
</dbReference>
<dbReference type="GO" id="GO:0005882">
    <property type="term" value="C:intermediate filament"/>
    <property type="evidence" value="ECO:0007669"/>
    <property type="project" value="UniProtKB-KW"/>
</dbReference>
<dbReference type="GO" id="GO:0051664">
    <property type="term" value="P:nuclear pore localization"/>
    <property type="evidence" value="ECO:0007669"/>
    <property type="project" value="TreeGrafter"/>
</dbReference>
<evidence type="ECO:0008006" key="11">
    <source>
        <dbReference type="Google" id="ProtNLM"/>
    </source>
</evidence>
<keyword evidence="2" id="KW-0403">Intermediate filament</keyword>
<evidence type="ECO:0000313" key="9">
    <source>
        <dbReference type="EMBL" id="CAF3997689.1"/>
    </source>
</evidence>
<organism evidence="9 10">
    <name type="scientific">Rotaria magnacalcarata</name>
    <dbReference type="NCBI Taxonomy" id="392030"/>
    <lineage>
        <taxon>Eukaryota</taxon>
        <taxon>Metazoa</taxon>
        <taxon>Spiralia</taxon>
        <taxon>Gnathifera</taxon>
        <taxon>Rotifera</taxon>
        <taxon>Eurotatoria</taxon>
        <taxon>Bdelloidea</taxon>
        <taxon>Philodinida</taxon>
        <taxon>Philodinidae</taxon>
        <taxon>Rotaria</taxon>
    </lineage>
</organism>
<dbReference type="Gene3D" id="1.20.5.1160">
    <property type="entry name" value="Vasodilator-stimulated phosphoprotein"/>
    <property type="match status" value="1"/>
</dbReference>
<dbReference type="PANTHER" id="PTHR45721">
    <property type="entry name" value="LAMIN DM0-RELATED"/>
    <property type="match status" value="1"/>
</dbReference>
<dbReference type="GO" id="GO:0031507">
    <property type="term" value="P:heterochromatin formation"/>
    <property type="evidence" value="ECO:0007669"/>
    <property type="project" value="TreeGrafter"/>
</dbReference>
<feature type="coiled-coil region" evidence="5">
    <location>
        <begin position="27"/>
        <end position="146"/>
    </location>
</feature>
<feature type="coiled-coil region" evidence="5">
    <location>
        <begin position="182"/>
        <end position="216"/>
    </location>
</feature>
<dbReference type="GO" id="GO:0005652">
    <property type="term" value="C:nuclear lamina"/>
    <property type="evidence" value="ECO:0007669"/>
    <property type="project" value="TreeGrafter"/>
</dbReference>
<name>A0A8S2NAZ0_9BILA</name>
<dbReference type="SUPFAM" id="SSF74853">
    <property type="entry name" value="Lamin A/C globular tail domain"/>
    <property type="match status" value="1"/>
</dbReference>
<proteinExistence type="predicted"/>
<comment type="caution">
    <text evidence="9">The sequence shown here is derived from an EMBL/GenBank/DDBJ whole genome shotgun (WGS) entry which is preliminary data.</text>
</comment>
<evidence type="ECO:0000256" key="6">
    <source>
        <dbReference type="SAM" id="MobiDB-lite"/>
    </source>
</evidence>
<gene>
    <name evidence="9" type="ORF">BYL167_LOCUS13510</name>
</gene>
<evidence type="ECO:0000256" key="3">
    <source>
        <dbReference type="ARBA" id="ARBA00023054"/>
    </source>
</evidence>
<comment type="subcellular location">
    <subcellularLocation>
        <location evidence="1">Nucleus</location>
    </subcellularLocation>
</comment>
<evidence type="ECO:0000313" key="10">
    <source>
        <dbReference type="Proteomes" id="UP000681967"/>
    </source>
</evidence>
<feature type="region of interest" description="Disordered" evidence="6">
    <location>
        <begin position="1"/>
        <end position="25"/>
    </location>
</feature>
<keyword evidence="3 5" id="KW-0175">Coiled coil</keyword>
<protein>
    <recommendedName>
        <fullName evidence="11">Lamin</fullName>
    </recommendedName>
</protein>
<dbReference type="PROSITE" id="PS51841">
    <property type="entry name" value="LTD"/>
    <property type="match status" value="1"/>
</dbReference>
<evidence type="ECO:0000256" key="1">
    <source>
        <dbReference type="ARBA" id="ARBA00004123"/>
    </source>
</evidence>
<dbReference type="InterPro" id="IPR036415">
    <property type="entry name" value="Lamin_tail_dom_sf"/>
</dbReference>
<dbReference type="AlphaFoldDB" id="A0A8S2NAZ0"/>
<evidence type="ECO:0000259" key="8">
    <source>
        <dbReference type="PROSITE" id="PS51842"/>
    </source>
</evidence>
<dbReference type="Proteomes" id="UP000681967">
    <property type="component" value="Unassembled WGS sequence"/>
</dbReference>
<keyword evidence="4" id="KW-0539">Nucleus</keyword>
<evidence type="ECO:0000256" key="5">
    <source>
        <dbReference type="SAM" id="Coils"/>
    </source>
</evidence>
<feature type="compositionally biased region" description="Low complexity" evidence="6">
    <location>
        <begin position="1"/>
        <end position="24"/>
    </location>
</feature>
<dbReference type="Gene3D" id="2.60.40.1260">
    <property type="entry name" value="Lamin Tail domain"/>
    <property type="match status" value="1"/>
</dbReference>
<dbReference type="InterPro" id="IPR001322">
    <property type="entry name" value="Lamin_tail_dom"/>
</dbReference>
<sequence>MANRSSASLRSRNTSSSGNTSGLNISRAQEKEQLETLNNRLAVYIDTVRRLEQDNKELKSIIASYTDTYEVETSKVKQLYERELEDAKKLIEELAREKSRLEIDAEKSNAEAQDALAKLARKERELRAAEGRLRQYEVEMGELKVRNEAIGYDANRKSDENVALRGANSDLDKQVIALKRQLESETLLRIDLENKNKTLREELQFNEQVHETLMNNSKQDVSFTGWVLKRKVGSQTYEFKFPKGMVLKGGATTTIWSSDVNDISVDPPTNLKLRTAKWFSTGNESKKTFLEDSDGRVIVEKTVTVK</sequence>
<dbReference type="Pfam" id="PF00038">
    <property type="entry name" value="Filament"/>
    <property type="match status" value="1"/>
</dbReference>
<evidence type="ECO:0000256" key="4">
    <source>
        <dbReference type="ARBA" id="ARBA00023242"/>
    </source>
</evidence>
<dbReference type="PANTHER" id="PTHR45721:SF11">
    <property type="entry name" value="LAMIN DM0-RELATED"/>
    <property type="match status" value="1"/>
</dbReference>